<evidence type="ECO:0000313" key="13">
    <source>
        <dbReference type="EMBL" id="HDD53258.1"/>
    </source>
</evidence>
<accession>A0A7C0YBB1</accession>
<comment type="cofactor">
    <cofactor evidence="11 12">
        <name>FMNH2</name>
        <dbReference type="ChEBI" id="CHEBI:57618"/>
    </cofactor>
    <text evidence="11 12">Reduced FMN (FMNH(2)).</text>
</comment>
<feature type="binding site" evidence="11">
    <location>
        <begin position="300"/>
        <end position="304"/>
    </location>
    <ligand>
        <name>FMN</name>
        <dbReference type="ChEBI" id="CHEBI:58210"/>
    </ligand>
</feature>
<dbReference type="Gene3D" id="3.60.150.10">
    <property type="entry name" value="Chorismate synthase AroC"/>
    <property type="match status" value="1"/>
</dbReference>
<dbReference type="UniPathway" id="UPA00053">
    <property type="reaction ID" value="UER00090"/>
</dbReference>
<keyword evidence="6 11" id="KW-0288">FMN</keyword>
<organism evidence="13">
    <name type="scientific">Thermosulfidibacter takaii</name>
    <dbReference type="NCBI Taxonomy" id="412593"/>
    <lineage>
        <taxon>Bacteria</taxon>
        <taxon>Pseudomonadati</taxon>
        <taxon>Thermosulfidibacterota</taxon>
        <taxon>Thermosulfidibacteria</taxon>
        <taxon>Thermosulfidibacterales</taxon>
        <taxon>Thermosulfidibacteraceae</taxon>
    </lineage>
</organism>
<dbReference type="GO" id="GO:0009073">
    <property type="term" value="P:aromatic amino acid family biosynthetic process"/>
    <property type="evidence" value="ECO:0007669"/>
    <property type="project" value="UniProtKB-KW"/>
</dbReference>
<evidence type="ECO:0000256" key="9">
    <source>
        <dbReference type="ARBA" id="ARBA00023141"/>
    </source>
</evidence>
<dbReference type="FunFam" id="3.60.150.10:FF:000002">
    <property type="entry name" value="Chorismate synthase"/>
    <property type="match status" value="1"/>
</dbReference>
<evidence type="ECO:0000256" key="10">
    <source>
        <dbReference type="ARBA" id="ARBA00023239"/>
    </source>
</evidence>
<dbReference type="CDD" id="cd07304">
    <property type="entry name" value="Chorismate_synthase"/>
    <property type="match status" value="1"/>
</dbReference>
<evidence type="ECO:0000256" key="6">
    <source>
        <dbReference type="ARBA" id="ARBA00022643"/>
    </source>
</evidence>
<feature type="binding site" evidence="11">
    <location>
        <position position="39"/>
    </location>
    <ligand>
        <name>NADP(+)</name>
        <dbReference type="ChEBI" id="CHEBI:58349"/>
    </ligand>
</feature>
<keyword evidence="7 11" id="KW-0274">FAD</keyword>
<dbReference type="GO" id="GO:0004107">
    <property type="term" value="F:chorismate synthase activity"/>
    <property type="evidence" value="ECO:0007669"/>
    <property type="project" value="UniProtKB-UniRule"/>
</dbReference>
<keyword evidence="4 11" id="KW-0028">Amino-acid biosynthesis</keyword>
<sequence length="377" mass="41015">MRFLTAGESHGAVLVAIVDGIPAHLSLTADYINAHLARRQMGIGRGGRMQIEKDRVEILSGVRGGFTMGSPIALLIRNLDWPNWERVMAVEGLLDGEGVTKPRPGHADLPGALKYLHRDVRNVLERASARETAARTAVGAVARRLLEELGISLFSHVVSIGPVVVERVDFDRVEDSPLRCGDPQAEEAMKDVILRAQEEGDTLGGVFEVRVKGVLPGLGSHVHWDRRLDAKLAQALLSIPGVKGVEIGEAFSLSSKPGSQVHDAIYWDVQRGFYRRTNRAGGIEGGISNGEEIVVRGAMKPIPTLSKPLESVDIETKEPFPSHKERSDVCAVPAAGVVAEAVVAWVLAQAVMEKMGGDALEEVVERWEAYRERVRTF</sequence>
<dbReference type="InterPro" id="IPR000453">
    <property type="entry name" value="Chorismate_synth"/>
</dbReference>
<evidence type="ECO:0000256" key="5">
    <source>
        <dbReference type="ARBA" id="ARBA00022630"/>
    </source>
</evidence>
<dbReference type="PANTHER" id="PTHR21085">
    <property type="entry name" value="CHORISMATE SYNTHASE"/>
    <property type="match status" value="1"/>
</dbReference>
<comment type="function">
    <text evidence="11">Catalyzes the anti-1,4-elimination of the C-3 phosphate and the C-6 proR hydrogen from 5-enolpyruvylshikimate-3-phosphate (EPSP) to yield chorismate, which is the branch point compound that serves as the starting substrate for the three terminal pathways of aromatic amino acid biosynthesis. This reaction introduces a second double bond into the aromatic ring system.</text>
</comment>
<comment type="caution">
    <text evidence="13">The sequence shown here is derived from an EMBL/GenBank/DDBJ whole genome shotgun (WGS) entry which is preliminary data.</text>
</comment>
<evidence type="ECO:0000256" key="7">
    <source>
        <dbReference type="ARBA" id="ARBA00022827"/>
    </source>
</evidence>
<dbReference type="GO" id="GO:0009423">
    <property type="term" value="P:chorismate biosynthetic process"/>
    <property type="evidence" value="ECO:0007669"/>
    <property type="project" value="UniProtKB-UniRule"/>
</dbReference>
<dbReference type="HAMAP" id="MF_00300">
    <property type="entry name" value="Chorismate_synth"/>
    <property type="match status" value="1"/>
</dbReference>
<feature type="binding site" evidence="11">
    <location>
        <position position="45"/>
    </location>
    <ligand>
        <name>NADP(+)</name>
        <dbReference type="ChEBI" id="CHEBI:58349"/>
    </ligand>
</feature>
<dbReference type="PANTHER" id="PTHR21085:SF0">
    <property type="entry name" value="CHORISMATE SYNTHASE"/>
    <property type="match status" value="1"/>
</dbReference>
<dbReference type="PIRSF" id="PIRSF001456">
    <property type="entry name" value="Chorismate_synth"/>
    <property type="match status" value="1"/>
</dbReference>
<keyword evidence="5 11" id="KW-0285">Flavoprotein</keyword>
<comment type="caution">
    <text evidence="11">Lacks conserved residue(s) required for the propagation of feature annotation.</text>
</comment>
<evidence type="ECO:0000256" key="11">
    <source>
        <dbReference type="HAMAP-Rule" id="MF_00300"/>
    </source>
</evidence>
<dbReference type="SUPFAM" id="SSF103263">
    <property type="entry name" value="Chorismate synthase, AroC"/>
    <property type="match status" value="1"/>
</dbReference>
<comment type="pathway">
    <text evidence="1 11 12">Metabolic intermediate biosynthesis; chorismate biosynthesis; chorismate from D-erythrose 4-phosphate and phosphoenolpyruvate: step 7/7.</text>
</comment>
<proteinExistence type="inferred from homology"/>
<evidence type="ECO:0000256" key="4">
    <source>
        <dbReference type="ARBA" id="ARBA00022605"/>
    </source>
</evidence>
<dbReference type="Pfam" id="PF01264">
    <property type="entry name" value="Chorismate_synt"/>
    <property type="match status" value="1"/>
</dbReference>
<dbReference type="NCBIfam" id="TIGR00033">
    <property type="entry name" value="aroC"/>
    <property type="match status" value="1"/>
</dbReference>
<comment type="similarity">
    <text evidence="2 11 12">Belongs to the chorismate synthase family.</text>
</comment>
<gene>
    <name evidence="11" type="primary">aroC</name>
    <name evidence="13" type="ORF">ENF32_04235</name>
</gene>
<keyword evidence="8 11" id="KW-0521">NADP</keyword>
<evidence type="ECO:0000256" key="3">
    <source>
        <dbReference type="ARBA" id="ARBA00013036"/>
    </source>
</evidence>
<protein>
    <recommendedName>
        <fullName evidence="3 11">Chorismate synthase</fullName>
        <shortName evidence="11">CS</shortName>
        <ecNumber evidence="3 11">4.2.3.5</ecNumber>
    </recommendedName>
    <alternativeName>
        <fullName evidence="11">5-enolpyruvylshikimate-3-phosphate phospholyase</fullName>
    </alternativeName>
</protein>
<keyword evidence="9 11" id="KW-0057">Aromatic amino acid biosynthesis</keyword>
<keyword evidence="10 11" id="KW-0456">Lyase</keyword>
<feature type="binding site" evidence="11">
    <location>
        <position position="285"/>
    </location>
    <ligand>
        <name>FMN</name>
        <dbReference type="ChEBI" id="CHEBI:58210"/>
    </ligand>
</feature>
<evidence type="ECO:0000256" key="2">
    <source>
        <dbReference type="ARBA" id="ARBA00008014"/>
    </source>
</evidence>
<dbReference type="GO" id="GO:0005829">
    <property type="term" value="C:cytosol"/>
    <property type="evidence" value="ECO:0007669"/>
    <property type="project" value="TreeGrafter"/>
</dbReference>
<dbReference type="InterPro" id="IPR035904">
    <property type="entry name" value="Chorismate_synth_AroC_sf"/>
</dbReference>
<name>A0A7C0YBB1_9BACT</name>
<dbReference type="EMBL" id="DQWS01000160">
    <property type="protein sequence ID" value="HDD53258.1"/>
    <property type="molecule type" value="Genomic_DNA"/>
</dbReference>
<dbReference type="PROSITE" id="PS00788">
    <property type="entry name" value="CHORISMATE_SYNTHASE_2"/>
    <property type="match status" value="1"/>
</dbReference>
<dbReference type="GO" id="GO:0008652">
    <property type="term" value="P:amino acid biosynthetic process"/>
    <property type="evidence" value="ECO:0007669"/>
    <property type="project" value="UniProtKB-KW"/>
</dbReference>
<dbReference type="EC" id="4.2.3.5" evidence="3 11"/>
<reference evidence="13" key="1">
    <citation type="journal article" date="2020" name="mSystems">
        <title>Genome- and Community-Level Interaction Insights into Carbon Utilization and Element Cycling Functions of Hydrothermarchaeota in Hydrothermal Sediment.</title>
        <authorList>
            <person name="Zhou Z."/>
            <person name="Liu Y."/>
            <person name="Xu W."/>
            <person name="Pan J."/>
            <person name="Luo Z.H."/>
            <person name="Li M."/>
        </authorList>
    </citation>
    <scope>NUCLEOTIDE SEQUENCE [LARGE SCALE GENOMIC DNA]</scope>
    <source>
        <strain evidence="13">HyVt-115</strain>
    </source>
</reference>
<dbReference type="PROSITE" id="PS00787">
    <property type="entry name" value="CHORISMATE_SYNTHASE_1"/>
    <property type="match status" value="1"/>
</dbReference>
<dbReference type="NCBIfam" id="NF003793">
    <property type="entry name" value="PRK05382.1"/>
    <property type="match status" value="1"/>
</dbReference>
<dbReference type="AlphaFoldDB" id="A0A7C0YBB1"/>
<feature type="binding site" evidence="11">
    <location>
        <position position="326"/>
    </location>
    <ligand>
        <name>FMN</name>
        <dbReference type="ChEBI" id="CHEBI:58210"/>
    </ligand>
</feature>
<dbReference type="InterPro" id="IPR020541">
    <property type="entry name" value="Chorismate_synthase_CS"/>
</dbReference>
<evidence type="ECO:0000256" key="12">
    <source>
        <dbReference type="RuleBase" id="RU000605"/>
    </source>
</evidence>
<dbReference type="GO" id="GO:0010181">
    <property type="term" value="F:FMN binding"/>
    <property type="evidence" value="ECO:0007669"/>
    <property type="project" value="TreeGrafter"/>
</dbReference>
<comment type="catalytic activity">
    <reaction evidence="11 12">
        <text>5-O-(1-carboxyvinyl)-3-phosphoshikimate = chorismate + phosphate</text>
        <dbReference type="Rhea" id="RHEA:21020"/>
        <dbReference type="ChEBI" id="CHEBI:29748"/>
        <dbReference type="ChEBI" id="CHEBI:43474"/>
        <dbReference type="ChEBI" id="CHEBI:57701"/>
        <dbReference type="EC" id="4.2.3.5"/>
    </reaction>
</comment>
<evidence type="ECO:0000256" key="1">
    <source>
        <dbReference type="ARBA" id="ARBA00005044"/>
    </source>
</evidence>
<dbReference type="Proteomes" id="UP000885690">
    <property type="component" value="Unassembled WGS sequence"/>
</dbReference>
<feature type="binding site" evidence="11">
    <location>
        <begin position="126"/>
        <end position="128"/>
    </location>
    <ligand>
        <name>FMN</name>
        <dbReference type="ChEBI" id="CHEBI:58210"/>
    </ligand>
</feature>
<evidence type="ECO:0000256" key="8">
    <source>
        <dbReference type="ARBA" id="ARBA00022857"/>
    </source>
</evidence>
<comment type="subunit">
    <text evidence="11">Homotetramer.</text>
</comment>
<dbReference type="PROSITE" id="PS00789">
    <property type="entry name" value="CHORISMATE_SYNTHASE_3"/>
    <property type="match status" value="1"/>
</dbReference>